<reference evidence="1" key="1">
    <citation type="submission" date="2023-03" db="EMBL/GenBank/DDBJ databases">
        <title>Massive genome expansion in bonnet fungi (Mycena s.s.) driven by repeated elements and novel gene families across ecological guilds.</title>
        <authorList>
            <consortium name="Lawrence Berkeley National Laboratory"/>
            <person name="Harder C.B."/>
            <person name="Miyauchi S."/>
            <person name="Viragh M."/>
            <person name="Kuo A."/>
            <person name="Thoen E."/>
            <person name="Andreopoulos B."/>
            <person name="Lu D."/>
            <person name="Skrede I."/>
            <person name="Drula E."/>
            <person name="Henrissat B."/>
            <person name="Morin E."/>
            <person name="Kohler A."/>
            <person name="Barry K."/>
            <person name="LaButti K."/>
            <person name="Morin E."/>
            <person name="Salamov A."/>
            <person name="Lipzen A."/>
            <person name="Mereny Z."/>
            <person name="Hegedus B."/>
            <person name="Baldrian P."/>
            <person name="Stursova M."/>
            <person name="Weitz H."/>
            <person name="Taylor A."/>
            <person name="Grigoriev I.V."/>
            <person name="Nagy L.G."/>
            <person name="Martin F."/>
            <person name="Kauserud H."/>
        </authorList>
    </citation>
    <scope>NUCLEOTIDE SEQUENCE</scope>
    <source>
        <strain evidence="1">CBHHK067</strain>
    </source>
</reference>
<evidence type="ECO:0000313" key="2">
    <source>
        <dbReference type="Proteomes" id="UP001221757"/>
    </source>
</evidence>
<accession>A0AAD7FL97</accession>
<dbReference type="EMBL" id="JARKIE010000590">
    <property type="protein sequence ID" value="KAJ7626220.1"/>
    <property type="molecule type" value="Genomic_DNA"/>
</dbReference>
<protein>
    <submittedName>
        <fullName evidence="1">Uncharacterized protein</fullName>
    </submittedName>
</protein>
<gene>
    <name evidence="1" type="ORF">B0H17DRAFT_1340263</name>
</gene>
<name>A0AAD7FL97_MYCRO</name>
<dbReference type="AlphaFoldDB" id="A0AAD7FL97"/>
<dbReference type="Proteomes" id="UP001221757">
    <property type="component" value="Unassembled WGS sequence"/>
</dbReference>
<comment type="caution">
    <text evidence="1">The sequence shown here is derived from an EMBL/GenBank/DDBJ whole genome shotgun (WGS) entry which is preliminary data.</text>
</comment>
<proteinExistence type="predicted"/>
<sequence length="76" mass="8643">MTSVPLRKRFTNTLISRLFKRNPNQWPNHPRPGRLLWACSLPSCSPLVHFGCVICSTSGVYKYSRAGFQSRVSIYG</sequence>
<evidence type="ECO:0000313" key="1">
    <source>
        <dbReference type="EMBL" id="KAJ7626220.1"/>
    </source>
</evidence>
<organism evidence="1 2">
    <name type="scientific">Mycena rosella</name>
    <name type="common">Pink bonnet</name>
    <name type="synonym">Agaricus rosellus</name>
    <dbReference type="NCBI Taxonomy" id="1033263"/>
    <lineage>
        <taxon>Eukaryota</taxon>
        <taxon>Fungi</taxon>
        <taxon>Dikarya</taxon>
        <taxon>Basidiomycota</taxon>
        <taxon>Agaricomycotina</taxon>
        <taxon>Agaricomycetes</taxon>
        <taxon>Agaricomycetidae</taxon>
        <taxon>Agaricales</taxon>
        <taxon>Marasmiineae</taxon>
        <taxon>Mycenaceae</taxon>
        <taxon>Mycena</taxon>
    </lineage>
</organism>
<keyword evidence="2" id="KW-1185">Reference proteome</keyword>